<dbReference type="GO" id="GO:0003677">
    <property type="term" value="F:DNA binding"/>
    <property type="evidence" value="ECO:0007669"/>
    <property type="project" value="UniProtKB-KW"/>
</dbReference>
<organism evidence="3">
    <name type="scientific">uncultured Frankineae bacterium</name>
    <dbReference type="NCBI Taxonomy" id="437475"/>
    <lineage>
        <taxon>Bacteria</taxon>
        <taxon>Bacillati</taxon>
        <taxon>Actinomycetota</taxon>
        <taxon>Actinomycetes</taxon>
        <taxon>Frankiales</taxon>
        <taxon>environmental samples</taxon>
    </lineage>
</organism>
<protein>
    <submittedName>
        <fullName evidence="3">DNA-binding protein</fullName>
    </submittedName>
</protein>
<dbReference type="PROSITE" id="PS52050">
    <property type="entry name" value="WYL"/>
    <property type="match status" value="1"/>
</dbReference>
<keyword evidence="3" id="KW-0238">DNA-binding</keyword>
<evidence type="ECO:0000259" key="1">
    <source>
        <dbReference type="Pfam" id="PF13280"/>
    </source>
</evidence>
<dbReference type="InterPro" id="IPR032830">
    <property type="entry name" value="XPB/Ssl2_N"/>
</dbReference>
<proteinExistence type="predicted"/>
<dbReference type="InterPro" id="IPR026881">
    <property type="entry name" value="WYL_dom"/>
</dbReference>
<dbReference type="AlphaFoldDB" id="A0A6J4KNI1"/>
<evidence type="ECO:0000313" key="3">
    <source>
        <dbReference type="EMBL" id="CAA9309748.1"/>
    </source>
</evidence>
<accession>A0A6J4KNI1</accession>
<sequence length="780" mass="82180">MDPAARSLADWLRSWPDDRLAQLLQARPDLAVPVPPDLGVLAARAAVRLSVLRALELLNAFELALLDGLVLAEDTTSQDALLRLVGDAAPAARVAAGVERLVGLALVWGPPDRLHVVGPVRDVVAPAAAGLGRPVQTLLARLRVKDVAPVAAALGVDGVGGVVELFGSADRLAELLATVGEPERRVLEALASGSPLGQVRDAKRPPDPAADGSPVRWLLARGLLVPIDDDTVELPREVGLAVRGAAVLGDLRPTPPALETARTPSVDGAATLAAAETVTRVEALLEAWTAAPPGVLRAGGLGVRELKRAAAAMDTDEPTAALLVEVAAAAGLVDQTPGLDPEWVPTPAYDTWAARPPELRWTALAQAWLAMTRLPGLVGERDDRDKVLAPLGPDVERPGAPAERRRVLEALATAPAGHSVTAASVRGLLVWSAPRRGGRLRDLVHRWALAEAERLGVTGRGGLAGHARALLAGDEREAARVLGAGLPEPLDHVLVQPDLTVVAPGPLERDLARELALVADVESTGGATVYRVSEASVRRALDAGRSASDVQELFRTRSRTPVPQALTYLVDDVARRHGRMRVGTASSYLRCDDEALLSEVLVAKRAQPLRLRRLAPTVLVSGSPLDTVLEALRAAGFAPAAEAPDGALLLGRPDARRTPLRPRGSRYGEQAVLGEEQAALSVMALRAGDLAARAARRAPVSTSRTATGDVLAFLQDAARERRQVWIGYVDAQGRSTSRVVEPRSVEGGYVTAYDHLRQEDRTFSLHRVTGVADVDAAEGA</sequence>
<dbReference type="EMBL" id="CADCUE010000004">
    <property type="protein sequence ID" value="CAA9309748.1"/>
    <property type="molecule type" value="Genomic_DNA"/>
</dbReference>
<name>A0A6J4KNI1_9ACTN</name>
<feature type="domain" description="Helicase XPB/Ssl2 N-terminal" evidence="2">
    <location>
        <begin position="493"/>
        <end position="615"/>
    </location>
</feature>
<dbReference type="Pfam" id="PF13280">
    <property type="entry name" value="WYL"/>
    <property type="match status" value="1"/>
</dbReference>
<gene>
    <name evidence="3" type="ORF">AVDCRST_MAG16-69</name>
</gene>
<feature type="domain" description="WYL" evidence="1">
    <location>
        <begin position="710"/>
        <end position="771"/>
    </location>
</feature>
<evidence type="ECO:0000259" key="2">
    <source>
        <dbReference type="Pfam" id="PF13625"/>
    </source>
</evidence>
<dbReference type="Pfam" id="PF13625">
    <property type="entry name" value="Helicase_C_3"/>
    <property type="match status" value="1"/>
</dbReference>
<reference evidence="3" key="1">
    <citation type="submission" date="2020-02" db="EMBL/GenBank/DDBJ databases">
        <authorList>
            <person name="Meier V. D."/>
        </authorList>
    </citation>
    <scope>NUCLEOTIDE SEQUENCE</scope>
    <source>
        <strain evidence="3">AVDCRST_MAG16</strain>
    </source>
</reference>